<feature type="compositionally biased region" description="Polar residues" evidence="4">
    <location>
        <begin position="160"/>
        <end position="170"/>
    </location>
</feature>
<proteinExistence type="inferred from homology"/>
<dbReference type="SMART" id="SM00175">
    <property type="entry name" value="RAB"/>
    <property type="match status" value="1"/>
</dbReference>
<evidence type="ECO:0000256" key="4">
    <source>
        <dbReference type="SAM" id="MobiDB-lite"/>
    </source>
</evidence>
<dbReference type="CDD" id="cd00154">
    <property type="entry name" value="Rab"/>
    <property type="match status" value="1"/>
</dbReference>
<gene>
    <name evidence="5" type="ORF">PPERSA_05301</name>
</gene>
<dbReference type="InterPro" id="IPR050305">
    <property type="entry name" value="Small_GTPase_Rab"/>
</dbReference>
<feature type="region of interest" description="Disordered" evidence="4">
    <location>
        <begin position="144"/>
        <end position="170"/>
    </location>
</feature>
<dbReference type="PROSITE" id="PS51419">
    <property type="entry name" value="RAB"/>
    <property type="match status" value="1"/>
</dbReference>
<dbReference type="AlphaFoldDB" id="A0A0V0R6R1"/>
<evidence type="ECO:0000256" key="2">
    <source>
        <dbReference type="ARBA" id="ARBA00022741"/>
    </source>
</evidence>
<keyword evidence="2" id="KW-0547">Nucleotide-binding</keyword>
<dbReference type="PROSITE" id="PS51421">
    <property type="entry name" value="RAS"/>
    <property type="match status" value="1"/>
</dbReference>
<dbReference type="InterPro" id="IPR027417">
    <property type="entry name" value="P-loop_NTPase"/>
</dbReference>
<keyword evidence="3" id="KW-0342">GTP-binding</keyword>
<keyword evidence="5" id="KW-0378">Hydrolase</keyword>
<evidence type="ECO:0000313" key="6">
    <source>
        <dbReference type="Proteomes" id="UP000054937"/>
    </source>
</evidence>
<dbReference type="GO" id="GO:0005525">
    <property type="term" value="F:GTP binding"/>
    <property type="evidence" value="ECO:0007669"/>
    <property type="project" value="UniProtKB-KW"/>
</dbReference>
<reference evidence="5 6" key="1">
    <citation type="journal article" date="2015" name="Sci. Rep.">
        <title>Genome of the facultative scuticociliatosis pathogen Pseudocohnilembus persalinus provides insight into its virulence through horizontal gene transfer.</title>
        <authorList>
            <person name="Xiong J."/>
            <person name="Wang G."/>
            <person name="Cheng J."/>
            <person name="Tian M."/>
            <person name="Pan X."/>
            <person name="Warren A."/>
            <person name="Jiang C."/>
            <person name="Yuan D."/>
            <person name="Miao W."/>
        </authorList>
    </citation>
    <scope>NUCLEOTIDE SEQUENCE [LARGE SCALE GENOMIC DNA]</scope>
    <source>
        <strain evidence="5">36N120E</strain>
    </source>
</reference>
<dbReference type="SMART" id="SM00173">
    <property type="entry name" value="RAS"/>
    <property type="match status" value="1"/>
</dbReference>
<dbReference type="Gene3D" id="3.40.50.300">
    <property type="entry name" value="P-loop containing nucleotide triphosphate hydrolases"/>
    <property type="match status" value="2"/>
</dbReference>
<protein>
    <submittedName>
        <fullName evidence="5">p-loop containing nucleoside triphosphate hydrolase</fullName>
    </submittedName>
</protein>
<dbReference type="Proteomes" id="UP000054937">
    <property type="component" value="Unassembled WGS sequence"/>
</dbReference>
<dbReference type="Pfam" id="PF00071">
    <property type="entry name" value="Ras"/>
    <property type="match status" value="1"/>
</dbReference>
<accession>A0A0V0R6R1</accession>
<comment type="similarity">
    <text evidence="1">Belongs to the small GTPase superfamily. Rab family.</text>
</comment>
<name>A0A0V0R6R1_PSEPJ</name>
<dbReference type="GO" id="GO:0003924">
    <property type="term" value="F:GTPase activity"/>
    <property type="evidence" value="ECO:0007669"/>
    <property type="project" value="InterPro"/>
</dbReference>
<organism evidence="5 6">
    <name type="scientific">Pseudocohnilembus persalinus</name>
    <name type="common">Ciliate</name>
    <dbReference type="NCBI Taxonomy" id="266149"/>
    <lineage>
        <taxon>Eukaryota</taxon>
        <taxon>Sar</taxon>
        <taxon>Alveolata</taxon>
        <taxon>Ciliophora</taxon>
        <taxon>Intramacronucleata</taxon>
        <taxon>Oligohymenophorea</taxon>
        <taxon>Scuticociliatia</taxon>
        <taxon>Philasterida</taxon>
        <taxon>Pseudocohnilembidae</taxon>
        <taxon>Pseudocohnilembus</taxon>
    </lineage>
</organism>
<dbReference type="EMBL" id="LDAU01000042">
    <property type="protein sequence ID" value="KRX09909.1"/>
    <property type="molecule type" value="Genomic_DNA"/>
</dbReference>
<evidence type="ECO:0000256" key="3">
    <source>
        <dbReference type="ARBA" id="ARBA00023134"/>
    </source>
</evidence>
<keyword evidence="6" id="KW-1185">Reference proteome</keyword>
<dbReference type="PANTHER" id="PTHR47980">
    <property type="entry name" value="LD44762P"/>
    <property type="match status" value="1"/>
</dbReference>
<evidence type="ECO:0000313" key="5">
    <source>
        <dbReference type="EMBL" id="KRX09909.1"/>
    </source>
</evidence>
<dbReference type="InterPro" id="IPR001806">
    <property type="entry name" value="Small_GTPase"/>
</dbReference>
<dbReference type="SUPFAM" id="SSF52540">
    <property type="entry name" value="P-loop containing nucleoside triphosphate hydrolases"/>
    <property type="match status" value="1"/>
</dbReference>
<dbReference type="OMA" id="WHYNHEV"/>
<dbReference type="SMART" id="SM00174">
    <property type="entry name" value="RHO"/>
    <property type="match status" value="1"/>
</dbReference>
<evidence type="ECO:0000256" key="1">
    <source>
        <dbReference type="ARBA" id="ARBA00006270"/>
    </source>
</evidence>
<sequence length="170" mass="18816">MSKQDYDCVLKFLVIGDTGVGKTCLTLRFTEDSFNNVHLATIGNATGIVLCYSINDLDSFKNIQNWMKQVSEHADSQVQKILVGNKKDLPNRQVSFEEGEQLAKEYGVPFFETSAKDGQGIQQAFMGLAENSYKIVNDDINMSSQQNQGQSKMLGKGKQKQNNENSGGCC</sequence>
<dbReference type="OrthoDB" id="9989112at2759"/>
<comment type="caution">
    <text evidence="5">The sequence shown here is derived from an EMBL/GenBank/DDBJ whole genome shotgun (WGS) entry which is preliminary data.</text>
</comment>
<dbReference type="InParanoid" id="A0A0V0R6R1"/>